<dbReference type="RefSeq" id="WP_189030261.1">
    <property type="nucleotide sequence ID" value="NZ_BMNE01000004.1"/>
</dbReference>
<feature type="transmembrane region" description="Helical" evidence="1">
    <location>
        <begin position="65"/>
        <end position="85"/>
    </location>
</feature>
<reference evidence="3" key="1">
    <citation type="journal article" date="2019" name="Int. J. Syst. Evol. Microbiol.">
        <title>The Global Catalogue of Microorganisms (GCM) 10K type strain sequencing project: providing services to taxonomists for standard genome sequencing and annotation.</title>
        <authorList>
            <consortium name="The Broad Institute Genomics Platform"/>
            <consortium name="The Broad Institute Genome Sequencing Center for Infectious Disease"/>
            <person name="Wu L."/>
            <person name="Ma J."/>
        </authorList>
    </citation>
    <scope>NUCLEOTIDE SEQUENCE [LARGE SCALE GENOMIC DNA]</scope>
    <source>
        <strain evidence="3">CGMCC 4.7329</strain>
    </source>
</reference>
<comment type="caution">
    <text evidence="2">The sequence shown here is derived from an EMBL/GenBank/DDBJ whole genome shotgun (WGS) entry which is preliminary data.</text>
</comment>
<accession>A0ABQ2KNB6</accession>
<sequence>MTSATGLIDRYQNYRVRRWLIQEQRTAGMLKGWRPQRRRRMLVIGVVTALLGIAVAGVLCALDLGAAPVVALIALVLFLPSWTMLRIASGGQDHAPDPMLDELEIAERNKARSAGLALTQSLTMPPLAYLIFVSAIAPHADAYRTAYAGGLMMLAALMAGGCAPAMILGWTRPDPEPES</sequence>
<proteinExistence type="predicted"/>
<dbReference type="Proteomes" id="UP000658127">
    <property type="component" value="Unassembled WGS sequence"/>
</dbReference>
<keyword evidence="3" id="KW-1185">Reference proteome</keyword>
<dbReference type="EMBL" id="BMNE01000004">
    <property type="protein sequence ID" value="GGN85075.1"/>
    <property type="molecule type" value="Genomic_DNA"/>
</dbReference>
<evidence type="ECO:0000313" key="3">
    <source>
        <dbReference type="Proteomes" id="UP000658127"/>
    </source>
</evidence>
<keyword evidence="1" id="KW-0812">Transmembrane</keyword>
<evidence type="ECO:0000256" key="1">
    <source>
        <dbReference type="SAM" id="Phobius"/>
    </source>
</evidence>
<feature type="transmembrane region" description="Helical" evidence="1">
    <location>
        <begin position="116"/>
        <end position="140"/>
    </location>
</feature>
<keyword evidence="1" id="KW-1133">Transmembrane helix</keyword>
<protein>
    <submittedName>
        <fullName evidence="2">Uncharacterized protein</fullName>
    </submittedName>
</protein>
<evidence type="ECO:0000313" key="2">
    <source>
        <dbReference type="EMBL" id="GGN85075.1"/>
    </source>
</evidence>
<name>A0ABQ2KNB6_9NOCA</name>
<feature type="transmembrane region" description="Helical" evidence="1">
    <location>
        <begin position="41"/>
        <end position="59"/>
    </location>
</feature>
<organism evidence="2 3">
    <name type="scientific">Nocardia rhizosphaerihabitans</name>
    <dbReference type="NCBI Taxonomy" id="1691570"/>
    <lineage>
        <taxon>Bacteria</taxon>
        <taxon>Bacillati</taxon>
        <taxon>Actinomycetota</taxon>
        <taxon>Actinomycetes</taxon>
        <taxon>Mycobacteriales</taxon>
        <taxon>Nocardiaceae</taxon>
        <taxon>Nocardia</taxon>
    </lineage>
</organism>
<keyword evidence="1" id="KW-0472">Membrane</keyword>
<gene>
    <name evidence="2" type="ORF">GCM10011610_39130</name>
</gene>
<feature type="transmembrane region" description="Helical" evidence="1">
    <location>
        <begin position="146"/>
        <end position="170"/>
    </location>
</feature>